<dbReference type="SUPFAM" id="SSF54695">
    <property type="entry name" value="POZ domain"/>
    <property type="match status" value="1"/>
</dbReference>
<dbReference type="GeneID" id="85328439"/>
<protein>
    <recommendedName>
        <fullName evidence="1">BTB domain-containing protein</fullName>
    </recommendedName>
</protein>
<reference evidence="2" key="1">
    <citation type="submission" date="2023-06" db="EMBL/GenBank/DDBJ databases">
        <title>Genome-scale phylogeny and comparative genomics of the fungal order Sordariales.</title>
        <authorList>
            <consortium name="Lawrence Berkeley National Laboratory"/>
            <person name="Hensen N."/>
            <person name="Bonometti L."/>
            <person name="Westerberg I."/>
            <person name="Brannstrom I.O."/>
            <person name="Guillou S."/>
            <person name="Cros-Aarteil S."/>
            <person name="Calhoun S."/>
            <person name="Haridas S."/>
            <person name="Kuo A."/>
            <person name="Mondo S."/>
            <person name="Pangilinan J."/>
            <person name="Riley R."/>
            <person name="LaButti K."/>
            <person name="Andreopoulos B."/>
            <person name="Lipzen A."/>
            <person name="Chen C."/>
            <person name="Yanf M."/>
            <person name="Daum C."/>
            <person name="Ng V."/>
            <person name="Clum A."/>
            <person name="Steindorff A."/>
            <person name="Ohm R."/>
            <person name="Martin F."/>
            <person name="Silar P."/>
            <person name="Natvig D."/>
            <person name="Lalanne C."/>
            <person name="Gautier V."/>
            <person name="Ament-velasquez S.L."/>
            <person name="Kruys A."/>
            <person name="Hutchinson M.I."/>
            <person name="Powell A.J."/>
            <person name="Barry K."/>
            <person name="Miller A.N."/>
            <person name="Grigoriev I.V."/>
            <person name="Debuchy R."/>
            <person name="Gladieux P."/>
            <person name="Thoren M.H."/>
            <person name="Johannesson H."/>
        </authorList>
    </citation>
    <scope>NUCLEOTIDE SEQUENCE</scope>
    <source>
        <strain evidence="2">SMH2392-1A</strain>
    </source>
</reference>
<evidence type="ECO:0000313" key="3">
    <source>
        <dbReference type="Proteomes" id="UP001172101"/>
    </source>
</evidence>
<dbReference type="EMBL" id="JAUIRO010000003">
    <property type="protein sequence ID" value="KAK0722620.1"/>
    <property type="molecule type" value="Genomic_DNA"/>
</dbReference>
<comment type="caution">
    <text evidence="2">The sequence shown here is derived from an EMBL/GenBank/DDBJ whole genome shotgun (WGS) entry which is preliminary data.</text>
</comment>
<dbReference type="InterPro" id="IPR000210">
    <property type="entry name" value="BTB/POZ_dom"/>
</dbReference>
<accession>A0AA40AV64</accession>
<proteinExistence type="predicted"/>
<keyword evidence="3" id="KW-1185">Reference proteome</keyword>
<name>A0AA40AV64_9PEZI</name>
<dbReference type="Pfam" id="PF00651">
    <property type="entry name" value="BTB"/>
    <property type="match status" value="1"/>
</dbReference>
<evidence type="ECO:0000259" key="1">
    <source>
        <dbReference type="Pfam" id="PF00651"/>
    </source>
</evidence>
<dbReference type="Gene3D" id="3.30.710.10">
    <property type="entry name" value="Potassium Channel Kv1.1, Chain A"/>
    <property type="match status" value="1"/>
</dbReference>
<dbReference type="InterPro" id="IPR011333">
    <property type="entry name" value="SKP1/BTB/POZ_sf"/>
</dbReference>
<gene>
    <name evidence="2" type="ORF">B0T26DRAFT_749993</name>
</gene>
<organism evidence="2 3">
    <name type="scientific">Lasiosphaeria miniovina</name>
    <dbReference type="NCBI Taxonomy" id="1954250"/>
    <lineage>
        <taxon>Eukaryota</taxon>
        <taxon>Fungi</taxon>
        <taxon>Dikarya</taxon>
        <taxon>Ascomycota</taxon>
        <taxon>Pezizomycotina</taxon>
        <taxon>Sordariomycetes</taxon>
        <taxon>Sordariomycetidae</taxon>
        <taxon>Sordariales</taxon>
        <taxon>Lasiosphaeriaceae</taxon>
        <taxon>Lasiosphaeria</taxon>
    </lineage>
</organism>
<dbReference type="Proteomes" id="UP001172101">
    <property type="component" value="Unassembled WGS sequence"/>
</dbReference>
<feature type="domain" description="BTB" evidence="1">
    <location>
        <begin position="25"/>
        <end position="81"/>
    </location>
</feature>
<dbReference type="RefSeq" id="XP_060298544.1">
    <property type="nucleotide sequence ID" value="XM_060445169.1"/>
</dbReference>
<evidence type="ECO:0000313" key="2">
    <source>
        <dbReference type="EMBL" id="KAK0722620.1"/>
    </source>
</evidence>
<sequence>MAGSKEHQSADMRIPEAYLSIVLGKLMEAPKSSGLKFVCEGQEIKVHKAIVCTQSSVIDKSANNKFFVEAHKGRIEMDNFDLPTPRHI</sequence>
<dbReference type="AlphaFoldDB" id="A0AA40AV64"/>